<evidence type="ECO:0000313" key="9">
    <source>
        <dbReference type="Proteomes" id="UP000231501"/>
    </source>
</evidence>
<evidence type="ECO:0000313" key="8">
    <source>
        <dbReference type="EMBL" id="PIM51517.1"/>
    </source>
</evidence>
<accession>A0A2G9C550</accession>
<dbReference type="GO" id="GO:0030976">
    <property type="term" value="F:thiamine pyrophosphate binding"/>
    <property type="evidence" value="ECO:0007669"/>
    <property type="project" value="InterPro"/>
</dbReference>
<name>A0A2G9C550_9BURK</name>
<dbReference type="GO" id="GO:0004591">
    <property type="term" value="F:oxoglutarate dehydrogenase (succinyl-transferring) activity"/>
    <property type="evidence" value="ECO:0007669"/>
    <property type="project" value="UniProtKB-EC"/>
</dbReference>
<dbReference type="Pfam" id="PF16870">
    <property type="entry name" value="OxoGdeHyase_C"/>
    <property type="match status" value="1"/>
</dbReference>
<dbReference type="InterPro" id="IPR029061">
    <property type="entry name" value="THDP-binding"/>
</dbReference>
<dbReference type="SUPFAM" id="SSF52518">
    <property type="entry name" value="Thiamin diphosphate-binding fold (THDP-binding)"/>
    <property type="match status" value="2"/>
</dbReference>
<dbReference type="AlphaFoldDB" id="A0A2G9C550"/>
<dbReference type="SMART" id="SM00861">
    <property type="entry name" value="Transket_pyr"/>
    <property type="match status" value="1"/>
</dbReference>
<dbReference type="EMBL" id="PEOG01000062">
    <property type="protein sequence ID" value="PIM51517.1"/>
    <property type="molecule type" value="Genomic_DNA"/>
</dbReference>
<feature type="domain" description="Transketolase-like pyrimidine-binding" evidence="7">
    <location>
        <begin position="534"/>
        <end position="729"/>
    </location>
</feature>
<dbReference type="PANTHER" id="PTHR23152">
    <property type="entry name" value="2-OXOGLUTARATE DEHYDROGENASE"/>
    <property type="match status" value="1"/>
</dbReference>
<dbReference type="Pfam" id="PF00676">
    <property type="entry name" value="E1_dh"/>
    <property type="match status" value="1"/>
</dbReference>
<dbReference type="Gene3D" id="3.40.50.970">
    <property type="match status" value="1"/>
</dbReference>
<evidence type="ECO:0000256" key="6">
    <source>
        <dbReference type="SAM" id="MobiDB-lite"/>
    </source>
</evidence>
<reference evidence="8 9" key="1">
    <citation type="submission" date="2017-11" db="EMBL/GenBank/DDBJ databases">
        <title>Draft genome sequence of Mitsuaria sp. HWN-4.</title>
        <authorList>
            <person name="Gundlapally S.R."/>
        </authorList>
    </citation>
    <scope>NUCLEOTIDE SEQUENCE [LARGE SCALE GENOMIC DNA]</scope>
    <source>
        <strain evidence="8 9">HWN-4</strain>
    </source>
</reference>
<dbReference type="GO" id="GO:0006099">
    <property type="term" value="P:tricarboxylic acid cycle"/>
    <property type="evidence" value="ECO:0007669"/>
    <property type="project" value="TreeGrafter"/>
</dbReference>
<comment type="function">
    <text evidence="2">E1 component of the 2-oxoglutarate dehydrogenase (OGDH) complex which catalyzes the decarboxylation of 2-oxoglutarate, the first step in the conversion of 2-oxoglutarate to succinyl-CoA and CO(2).</text>
</comment>
<dbReference type="GO" id="GO:0005829">
    <property type="term" value="C:cytosol"/>
    <property type="evidence" value="ECO:0007669"/>
    <property type="project" value="TreeGrafter"/>
</dbReference>
<dbReference type="Gene3D" id="3.40.50.12470">
    <property type="match status" value="1"/>
</dbReference>
<dbReference type="EC" id="1.2.4.2" evidence="3"/>
<keyword evidence="9" id="KW-1185">Reference proteome</keyword>
<dbReference type="PIRSF" id="PIRSF000157">
    <property type="entry name" value="Oxoglu_dh_E1"/>
    <property type="match status" value="1"/>
</dbReference>
<dbReference type="PANTHER" id="PTHR23152:SF4">
    <property type="entry name" value="2-OXOADIPATE DEHYDROGENASE COMPLEX COMPONENT E1"/>
    <property type="match status" value="1"/>
</dbReference>
<dbReference type="InterPro" id="IPR011603">
    <property type="entry name" value="2oxoglutarate_DH_E1"/>
</dbReference>
<evidence type="ECO:0000256" key="2">
    <source>
        <dbReference type="ARBA" id="ARBA00003906"/>
    </source>
</evidence>
<evidence type="ECO:0000256" key="3">
    <source>
        <dbReference type="ARBA" id="ARBA00012280"/>
    </source>
</evidence>
<dbReference type="InterPro" id="IPR042179">
    <property type="entry name" value="KGD_C_sf"/>
</dbReference>
<dbReference type="Proteomes" id="UP000231501">
    <property type="component" value="Unassembled WGS sequence"/>
</dbReference>
<evidence type="ECO:0000256" key="4">
    <source>
        <dbReference type="ARBA" id="ARBA00023002"/>
    </source>
</evidence>
<dbReference type="InterPro" id="IPR005475">
    <property type="entry name" value="Transketolase-like_Pyr-bd"/>
</dbReference>
<dbReference type="Gene3D" id="3.40.50.11610">
    <property type="entry name" value="Multifunctional 2-oxoglutarate metabolism enzyme, C-terminal domain"/>
    <property type="match status" value="1"/>
</dbReference>
<dbReference type="GO" id="GO:0045252">
    <property type="term" value="C:oxoglutarate dehydrogenase complex"/>
    <property type="evidence" value="ECO:0007669"/>
    <property type="project" value="TreeGrafter"/>
</dbReference>
<dbReference type="OrthoDB" id="9146714at2"/>
<keyword evidence="4" id="KW-0560">Oxidoreductase</keyword>
<keyword evidence="5" id="KW-0786">Thiamine pyrophosphate</keyword>
<dbReference type="NCBIfam" id="NF006914">
    <property type="entry name" value="PRK09404.1"/>
    <property type="match status" value="1"/>
</dbReference>
<evidence type="ECO:0000259" key="7">
    <source>
        <dbReference type="SMART" id="SM00861"/>
    </source>
</evidence>
<evidence type="ECO:0000256" key="5">
    <source>
        <dbReference type="ARBA" id="ARBA00023052"/>
    </source>
</evidence>
<sequence>MPMSPSRVASAAPRPAVAALIEAFRRDGHRHALLDPLATSSRTRPPKPADFGLAPGDSLTGDGGAVMGTTHVEALFARLRAIYCDTLTLDASAVRCAERRDWLQGRMEADRPVLTGPEAAALLGRLANAQAWERHVARLHPQARRFSLEGCEALLPLLEQMLATAASHGVDRVFMGMPHRGRVNLLATLLGHPVAELLDHFATEPVHPERQRELVHQLGGDYRLRTPRGELRVSLASNPAHLESVYPVVLGRTRAARSADGPGRDRSIAVVLHGDAAFAGQGVVMETLALGLRPGYEVGGVLHIVINNQLGFTEPNRMDPMAGRFCTDPVRMIDAPVLRVGADDPEAVLHAARLAVDYRARFAADVVLDLVGYRRHGNSEHDVPALTSPALYRRLARRASVTVLYADRLVAEGRLSVAEGRAKVAAGDRFDPDAAPGTPVREAPPAIARHLDHDAADAIASEGARTGIAPLMDGRTIAAATTTTRGHAAALTATAVRFALTLLTTPPPRFEPHPMLAALLLRRRALAADDRLGVDWGTAEALACATALRAGVSLRLSGLDVQRGTFMHRQAVWHNQADTAPSSWTPLAPAARHGARLEIHNTMVSEEAVLGFEYGHSVQARDTLTLWEAQFGDFVNGAQIFLDHYISCGEEKWGLPSGLTLLLPHGHEGAGPEQSNGFLGRMLQLCGADNLRVVCPSTSAQYAHLLLDQAMTPRRKPLIVFSPKTRLMSDPRSQTPVRALAGGRFEPVLDEAAADPATVRRVVLCSGKLHYELRDGRDALSTYAPERAAEIALVRVERLHPFPGDELAAVLRRYPRLETVVWAQEETRRHGAWHFVRDDLQALLPDGIALRDVARPSSAAGATASAVLHREQQAELVRRALDD</sequence>
<proteinExistence type="predicted"/>
<evidence type="ECO:0000256" key="1">
    <source>
        <dbReference type="ARBA" id="ARBA00001964"/>
    </source>
</evidence>
<gene>
    <name evidence="8" type="ORF">CS062_19550</name>
</gene>
<organism evidence="8 9">
    <name type="scientific">Roseateles chitinivorans</name>
    <dbReference type="NCBI Taxonomy" id="2917965"/>
    <lineage>
        <taxon>Bacteria</taxon>
        <taxon>Pseudomonadati</taxon>
        <taxon>Pseudomonadota</taxon>
        <taxon>Betaproteobacteria</taxon>
        <taxon>Burkholderiales</taxon>
        <taxon>Sphaerotilaceae</taxon>
        <taxon>Roseateles</taxon>
    </lineage>
</organism>
<dbReference type="Gene3D" id="1.10.287.1150">
    <property type="entry name" value="TPP helical domain"/>
    <property type="match status" value="1"/>
</dbReference>
<dbReference type="Pfam" id="PF02779">
    <property type="entry name" value="Transket_pyr"/>
    <property type="match status" value="1"/>
</dbReference>
<feature type="region of interest" description="Disordered" evidence="6">
    <location>
        <begin position="36"/>
        <end position="56"/>
    </location>
</feature>
<comment type="cofactor">
    <cofactor evidence="1">
        <name>thiamine diphosphate</name>
        <dbReference type="ChEBI" id="CHEBI:58937"/>
    </cofactor>
</comment>
<dbReference type="InterPro" id="IPR031717">
    <property type="entry name" value="ODO-1/KGD_C"/>
</dbReference>
<dbReference type="InterPro" id="IPR001017">
    <property type="entry name" value="DH_E1"/>
</dbReference>
<comment type="caution">
    <text evidence="8">The sequence shown here is derived from an EMBL/GenBank/DDBJ whole genome shotgun (WGS) entry which is preliminary data.</text>
</comment>
<protein>
    <recommendedName>
        <fullName evidence="3">oxoglutarate dehydrogenase (succinyl-transferring)</fullName>
        <ecNumber evidence="3">1.2.4.2</ecNumber>
    </recommendedName>
</protein>